<dbReference type="Gene3D" id="1.25.40.10">
    <property type="entry name" value="Tetratricopeptide repeat domain"/>
    <property type="match status" value="1"/>
</dbReference>
<dbReference type="RefSeq" id="WP_114592897.1">
    <property type="nucleotide sequence ID" value="NZ_CP031165.1"/>
</dbReference>
<dbReference type="Proteomes" id="UP000264006">
    <property type="component" value="Chromosome"/>
</dbReference>
<dbReference type="Pfam" id="PF13432">
    <property type="entry name" value="TPR_16"/>
    <property type="match status" value="2"/>
</dbReference>
<gene>
    <name evidence="2" type="ORF">DVS28_a3900</name>
</gene>
<dbReference type="AlphaFoldDB" id="A0A346Y275"/>
<evidence type="ECO:0000256" key="1">
    <source>
        <dbReference type="PROSITE-ProRule" id="PRU00339"/>
    </source>
</evidence>
<proteinExistence type="predicted"/>
<keyword evidence="1" id="KW-0802">TPR repeat</keyword>
<evidence type="ECO:0000313" key="2">
    <source>
        <dbReference type="EMBL" id="AXV08572.1"/>
    </source>
</evidence>
<keyword evidence="3" id="KW-1185">Reference proteome</keyword>
<organism evidence="2 3">
    <name type="scientific">Euzebya pacifica</name>
    <dbReference type="NCBI Taxonomy" id="1608957"/>
    <lineage>
        <taxon>Bacteria</taxon>
        <taxon>Bacillati</taxon>
        <taxon>Actinomycetota</taxon>
        <taxon>Nitriliruptoria</taxon>
        <taxon>Euzebyales</taxon>
    </lineage>
</organism>
<evidence type="ECO:0000313" key="3">
    <source>
        <dbReference type="Proteomes" id="UP000264006"/>
    </source>
</evidence>
<dbReference type="InterPro" id="IPR019734">
    <property type="entry name" value="TPR_rpt"/>
</dbReference>
<sequence>MTTSRTARTLLITAVVAAVVGLLVGRFLTYSDTPTVPLPTVVVPDDTEVRALQATAEAAPDNAAAWQTLGLAATDHAITTADPAWYAVADDALERATELDPDDHFTTIASGRLALSLHDFTTARELGLSATAAAPASADAWGVLVDAHVELGDYDAAATALDTMLALDPDLSALARASYLRQLNGDLDGAIVAMRQAVAAGAGSNPTVNALLGDLLLQRGDLDAARAAYESTATAAGAAGLARVAAAEGDLATAELILTDLAGRTPAPPVITALAEVQQRAGNTEGLADTVELARTVAALQIDAGQVVDLELALFEASFGDPERAVELAELAHEARPDNVYAAGSLAWANHVAGNDAEARALATDATRLGTVDTAHELRMAAITGEGMDALLARNPLAEELFLP</sequence>
<dbReference type="OrthoDB" id="5477158at2"/>
<dbReference type="KEGG" id="euz:DVS28_a3900"/>
<dbReference type="EMBL" id="CP031165">
    <property type="protein sequence ID" value="AXV08572.1"/>
    <property type="molecule type" value="Genomic_DNA"/>
</dbReference>
<accession>A0A346Y275</accession>
<dbReference type="SUPFAM" id="SSF48452">
    <property type="entry name" value="TPR-like"/>
    <property type="match status" value="1"/>
</dbReference>
<feature type="repeat" description="TPR" evidence="1">
    <location>
        <begin position="138"/>
        <end position="171"/>
    </location>
</feature>
<dbReference type="PROSITE" id="PS50005">
    <property type="entry name" value="TPR"/>
    <property type="match status" value="1"/>
</dbReference>
<dbReference type="InterPro" id="IPR011990">
    <property type="entry name" value="TPR-like_helical_dom_sf"/>
</dbReference>
<reference evidence="2 3" key="1">
    <citation type="submission" date="2018-09" db="EMBL/GenBank/DDBJ databases">
        <title>Complete genome sequence of Euzebya sp. DY32-46 isolated from seawater of Pacific Ocean.</title>
        <authorList>
            <person name="Xu L."/>
            <person name="Wu Y.-H."/>
            <person name="Xu X.-W."/>
        </authorList>
    </citation>
    <scope>NUCLEOTIDE SEQUENCE [LARGE SCALE GENOMIC DNA]</scope>
    <source>
        <strain evidence="2 3">DY32-46</strain>
    </source>
</reference>
<protein>
    <submittedName>
        <fullName evidence="2">Uncharacterized protein</fullName>
    </submittedName>
</protein>
<name>A0A346Y275_9ACTN</name>